<name>A0A0C1H170_9BACT</name>
<dbReference type="PATRIC" id="fig|362787.3.peg.1377"/>
<dbReference type="EMBL" id="JSAN01000083">
    <property type="protein sequence ID" value="KIC71474.1"/>
    <property type="molecule type" value="Genomic_DNA"/>
</dbReference>
<organism evidence="1 2">
    <name type="scientific">Candidatus Protochlamydia amoebophila</name>
    <dbReference type="NCBI Taxonomy" id="362787"/>
    <lineage>
        <taxon>Bacteria</taxon>
        <taxon>Pseudomonadati</taxon>
        <taxon>Chlamydiota</taxon>
        <taxon>Chlamydiia</taxon>
        <taxon>Parachlamydiales</taxon>
        <taxon>Parachlamydiaceae</taxon>
        <taxon>Candidatus Protochlamydia</taxon>
    </lineage>
</organism>
<accession>A0A0C1H170</accession>
<comment type="caution">
    <text evidence="1">The sequence shown here is derived from an EMBL/GenBank/DDBJ whole genome shotgun (WGS) entry which is preliminary data.</text>
</comment>
<evidence type="ECO:0000313" key="1">
    <source>
        <dbReference type="EMBL" id="KIC71474.1"/>
    </source>
</evidence>
<dbReference type="AlphaFoldDB" id="A0A0C1H170"/>
<proteinExistence type="predicted"/>
<gene>
    <name evidence="1" type="ORF">DB44_DK00010</name>
</gene>
<protein>
    <submittedName>
        <fullName evidence="1">Uncharacterized protein</fullName>
    </submittedName>
</protein>
<reference evidence="1 2" key="1">
    <citation type="journal article" date="2014" name="Mol. Biol. Evol.">
        <title>Massive expansion of Ubiquitination-related gene families within the Chlamydiae.</title>
        <authorList>
            <person name="Domman D."/>
            <person name="Collingro A."/>
            <person name="Lagkouvardos I."/>
            <person name="Gehre L."/>
            <person name="Weinmaier T."/>
            <person name="Rattei T."/>
            <person name="Subtil A."/>
            <person name="Horn M."/>
        </authorList>
    </citation>
    <scope>NUCLEOTIDE SEQUENCE [LARGE SCALE GENOMIC DNA]</scope>
    <source>
        <strain evidence="1 2">EI2</strain>
    </source>
</reference>
<dbReference type="Proteomes" id="UP000031465">
    <property type="component" value="Unassembled WGS sequence"/>
</dbReference>
<sequence>MKDQERILLYRALIPQTWIRQDPSLKDSLIDTTLSICEFYAKEGNDQARITIHTFPINERQLRIPPLAQIERWKKQFEELDLLSVNVTTQSHGGFIGLCLEAEGTYQGQLQKMLAWSMHLSPEYDRQLNNRKDQLKYRLMRADYTIKIVGPASLINKQRKAFFQFANSFELIEELPSP</sequence>
<evidence type="ECO:0000313" key="2">
    <source>
        <dbReference type="Proteomes" id="UP000031465"/>
    </source>
</evidence>